<sequence>MYKVVLVDDDYIVLEYLTKMIPWEALGFSIIGSFQDGKKALDQLELEMADLVITDIGMPVMDGISLLRYSKELNPNLFSIILSCHDDFQYAQQAIKLDTFEYILKESMDANNITKLLAELKVKMDIEKSKRYQMDKLEEEKHKYFKRNLINSLIEGEIIDQELSELGINITTCIPVFCFIDQFQKVDHHSNEILKRKIEQILSKADISLHLFYKESMFIMFYHSASSLNQNLTKTIKEIQYTIKKDMNLSITCIIGDKYGSSNGILDQLDAINNQRFYLKYGSITELTELAFSTDNLYSYFIDTLEELRIKIIEADDQGISNVIREWTSIIIQHNYQPHIVKEWTTKLLLDIKIKLNSILNFEPGFYLHNSDNKITNAQTIFQIEEILNDTLAEVIEKIKETKELPKRNEVIEAQKYVLSNLDRKITLKNVAEFLHLNSSYFSRLYKQETNENFIDFVNKSKMEKAKELIDSSNVTIENISEMLGFDSKSYFIRTFKKYLGMSPTEYKYYLTSFKDEKHG</sequence>
<dbReference type="AlphaFoldDB" id="A0A345PK80"/>
<reference evidence="8" key="1">
    <citation type="submission" date="2017-11" db="EMBL/GenBank/DDBJ databases">
        <authorList>
            <person name="Zhu W."/>
        </authorList>
    </citation>
    <scope>NUCLEOTIDE SEQUENCE [LARGE SCALE GENOMIC DNA]</scope>
    <source>
        <strain evidence="8">160</strain>
    </source>
</reference>
<dbReference type="PRINTS" id="PR00032">
    <property type="entry name" value="HTHARAC"/>
</dbReference>
<evidence type="ECO:0000313" key="8">
    <source>
        <dbReference type="Proteomes" id="UP000253908"/>
    </source>
</evidence>
<keyword evidence="3" id="KW-0804">Transcription</keyword>
<dbReference type="PROSITE" id="PS00041">
    <property type="entry name" value="HTH_ARAC_FAMILY_1"/>
    <property type="match status" value="1"/>
</dbReference>
<dbReference type="InterPro" id="IPR018062">
    <property type="entry name" value="HTH_AraC-typ_CS"/>
</dbReference>
<dbReference type="InterPro" id="IPR018060">
    <property type="entry name" value="HTH_AraC"/>
</dbReference>
<dbReference type="GO" id="GO:0003700">
    <property type="term" value="F:DNA-binding transcription factor activity"/>
    <property type="evidence" value="ECO:0007669"/>
    <property type="project" value="InterPro"/>
</dbReference>
<gene>
    <name evidence="7" type="ORF">CUC15_16365</name>
</gene>
<dbReference type="PANTHER" id="PTHR43280:SF26">
    <property type="entry name" value="ARAC-FAMILY TRANSCRIPTIONAL REGULATOR"/>
    <property type="match status" value="1"/>
</dbReference>
<dbReference type="Pfam" id="PF00072">
    <property type="entry name" value="Response_reg"/>
    <property type="match status" value="1"/>
</dbReference>
<dbReference type="Proteomes" id="UP000253908">
    <property type="component" value="Chromosome"/>
</dbReference>
<dbReference type="RefSeq" id="WP_114917696.1">
    <property type="nucleotide sequence ID" value="NZ_CP024848.1"/>
</dbReference>
<dbReference type="Pfam" id="PF12833">
    <property type="entry name" value="HTH_18"/>
    <property type="match status" value="1"/>
</dbReference>
<feature type="domain" description="Response regulatory" evidence="6">
    <location>
        <begin position="3"/>
        <end position="120"/>
    </location>
</feature>
<keyword evidence="8" id="KW-1185">Reference proteome</keyword>
<keyword evidence="1" id="KW-0805">Transcription regulation</keyword>
<dbReference type="PROSITE" id="PS01124">
    <property type="entry name" value="HTH_ARAC_FAMILY_2"/>
    <property type="match status" value="1"/>
</dbReference>
<dbReference type="PANTHER" id="PTHR43280">
    <property type="entry name" value="ARAC-FAMILY TRANSCRIPTIONAL REGULATOR"/>
    <property type="match status" value="1"/>
</dbReference>
<organism evidence="7 8">
    <name type="scientific">Oceanobacillus zhaokaii</name>
    <dbReference type="NCBI Taxonomy" id="2052660"/>
    <lineage>
        <taxon>Bacteria</taxon>
        <taxon>Bacillati</taxon>
        <taxon>Bacillota</taxon>
        <taxon>Bacilli</taxon>
        <taxon>Bacillales</taxon>
        <taxon>Bacillaceae</taxon>
        <taxon>Oceanobacillus</taxon>
    </lineage>
</organism>
<accession>A0A345PK80</accession>
<feature type="modified residue" description="4-aspartylphosphate" evidence="4">
    <location>
        <position position="55"/>
    </location>
</feature>
<dbReference type="InterPro" id="IPR009057">
    <property type="entry name" value="Homeodomain-like_sf"/>
</dbReference>
<evidence type="ECO:0000313" key="7">
    <source>
        <dbReference type="EMBL" id="AXI10410.1"/>
    </source>
</evidence>
<dbReference type="PROSITE" id="PS50110">
    <property type="entry name" value="RESPONSE_REGULATORY"/>
    <property type="match status" value="1"/>
</dbReference>
<dbReference type="SMART" id="SM00448">
    <property type="entry name" value="REC"/>
    <property type="match status" value="1"/>
</dbReference>
<dbReference type="SUPFAM" id="SSF52172">
    <property type="entry name" value="CheY-like"/>
    <property type="match status" value="1"/>
</dbReference>
<dbReference type="InterPro" id="IPR011006">
    <property type="entry name" value="CheY-like_superfamily"/>
</dbReference>
<feature type="domain" description="HTH araC/xylS-type" evidence="5">
    <location>
        <begin position="412"/>
        <end position="510"/>
    </location>
</feature>
<proteinExistence type="predicted"/>
<keyword evidence="2" id="KW-0238">DNA-binding</keyword>
<name>A0A345PK80_9BACI</name>
<dbReference type="EMBL" id="CP024848">
    <property type="protein sequence ID" value="AXI10410.1"/>
    <property type="molecule type" value="Genomic_DNA"/>
</dbReference>
<dbReference type="SMART" id="SM00342">
    <property type="entry name" value="HTH_ARAC"/>
    <property type="match status" value="1"/>
</dbReference>
<evidence type="ECO:0000259" key="6">
    <source>
        <dbReference type="PROSITE" id="PS50110"/>
    </source>
</evidence>
<dbReference type="GO" id="GO:0000160">
    <property type="term" value="P:phosphorelay signal transduction system"/>
    <property type="evidence" value="ECO:0007669"/>
    <property type="project" value="InterPro"/>
</dbReference>
<dbReference type="OrthoDB" id="342399at2"/>
<dbReference type="Gene3D" id="3.40.50.2300">
    <property type="match status" value="1"/>
</dbReference>
<evidence type="ECO:0000259" key="5">
    <source>
        <dbReference type="PROSITE" id="PS01124"/>
    </source>
</evidence>
<dbReference type="SUPFAM" id="SSF46689">
    <property type="entry name" value="Homeodomain-like"/>
    <property type="match status" value="2"/>
</dbReference>
<dbReference type="InterPro" id="IPR020449">
    <property type="entry name" value="Tscrpt_reg_AraC-type_HTH"/>
</dbReference>
<dbReference type="KEGG" id="ocn:CUC15_16365"/>
<evidence type="ECO:0008006" key="9">
    <source>
        <dbReference type="Google" id="ProtNLM"/>
    </source>
</evidence>
<evidence type="ECO:0000256" key="1">
    <source>
        <dbReference type="ARBA" id="ARBA00023015"/>
    </source>
</evidence>
<dbReference type="InterPro" id="IPR001789">
    <property type="entry name" value="Sig_transdc_resp-reg_receiver"/>
</dbReference>
<protein>
    <recommendedName>
        <fullName evidence="9">DNA-binding response regulator</fullName>
    </recommendedName>
</protein>
<keyword evidence="4" id="KW-0597">Phosphoprotein</keyword>
<dbReference type="GO" id="GO:0043565">
    <property type="term" value="F:sequence-specific DNA binding"/>
    <property type="evidence" value="ECO:0007669"/>
    <property type="project" value="InterPro"/>
</dbReference>
<evidence type="ECO:0000256" key="4">
    <source>
        <dbReference type="PROSITE-ProRule" id="PRU00169"/>
    </source>
</evidence>
<evidence type="ECO:0000256" key="2">
    <source>
        <dbReference type="ARBA" id="ARBA00023125"/>
    </source>
</evidence>
<dbReference type="CDD" id="cd17536">
    <property type="entry name" value="REC_YesN-like"/>
    <property type="match status" value="1"/>
</dbReference>
<dbReference type="Gene3D" id="1.10.10.60">
    <property type="entry name" value="Homeodomain-like"/>
    <property type="match status" value="2"/>
</dbReference>
<evidence type="ECO:0000256" key="3">
    <source>
        <dbReference type="ARBA" id="ARBA00023163"/>
    </source>
</evidence>